<dbReference type="Proteomes" id="UP001154282">
    <property type="component" value="Unassembled WGS sequence"/>
</dbReference>
<sequence length="12" mass="1257">MLGGFCGQFGQL</sequence>
<evidence type="ECO:0000313" key="2">
    <source>
        <dbReference type="Proteomes" id="UP001154282"/>
    </source>
</evidence>
<protein>
    <submittedName>
        <fullName evidence="1">Uncharacterized protein</fullName>
    </submittedName>
</protein>
<proteinExistence type="predicted"/>
<gene>
    <name evidence="1" type="ORF">LITE_LOCUS36429</name>
</gene>
<accession>A0AAV0P2M2</accession>
<organism evidence="1 2">
    <name type="scientific">Linum tenue</name>
    <dbReference type="NCBI Taxonomy" id="586396"/>
    <lineage>
        <taxon>Eukaryota</taxon>
        <taxon>Viridiplantae</taxon>
        <taxon>Streptophyta</taxon>
        <taxon>Embryophyta</taxon>
        <taxon>Tracheophyta</taxon>
        <taxon>Spermatophyta</taxon>
        <taxon>Magnoliopsida</taxon>
        <taxon>eudicotyledons</taxon>
        <taxon>Gunneridae</taxon>
        <taxon>Pentapetalae</taxon>
        <taxon>rosids</taxon>
        <taxon>fabids</taxon>
        <taxon>Malpighiales</taxon>
        <taxon>Linaceae</taxon>
        <taxon>Linum</taxon>
    </lineage>
</organism>
<keyword evidence="2" id="KW-1185">Reference proteome</keyword>
<dbReference type="EMBL" id="CAMGYJ010000008">
    <property type="protein sequence ID" value="CAI0465035.1"/>
    <property type="molecule type" value="Genomic_DNA"/>
</dbReference>
<reference evidence="1" key="1">
    <citation type="submission" date="2022-08" db="EMBL/GenBank/DDBJ databases">
        <authorList>
            <person name="Gutierrez-Valencia J."/>
        </authorList>
    </citation>
    <scope>NUCLEOTIDE SEQUENCE</scope>
</reference>
<comment type="caution">
    <text evidence="1">The sequence shown here is derived from an EMBL/GenBank/DDBJ whole genome shotgun (WGS) entry which is preliminary data.</text>
</comment>
<evidence type="ECO:0000313" key="1">
    <source>
        <dbReference type="EMBL" id="CAI0465035.1"/>
    </source>
</evidence>
<name>A0AAV0P2M2_9ROSI</name>